<feature type="transmembrane region" description="Helical" evidence="5">
    <location>
        <begin position="183"/>
        <end position="205"/>
    </location>
</feature>
<keyword evidence="3 5" id="KW-1133">Transmembrane helix</keyword>
<dbReference type="SUPFAM" id="SSF81340">
    <property type="entry name" value="Clc chloride channel"/>
    <property type="match status" value="1"/>
</dbReference>
<evidence type="ECO:0000256" key="2">
    <source>
        <dbReference type="ARBA" id="ARBA00022692"/>
    </source>
</evidence>
<dbReference type="InterPro" id="IPR014743">
    <property type="entry name" value="Cl-channel_core"/>
</dbReference>
<feature type="transmembrane region" description="Helical" evidence="5">
    <location>
        <begin position="348"/>
        <end position="368"/>
    </location>
</feature>
<organism evidence="6 7">
    <name type="scientific">Lachnobacterium bovis</name>
    <dbReference type="NCBI Taxonomy" id="140626"/>
    <lineage>
        <taxon>Bacteria</taxon>
        <taxon>Bacillati</taxon>
        <taxon>Bacillota</taxon>
        <taxon>Clostridia</taxon>
        <taxon>Lachnospirales</taxon>
        <taxon>Lachnospiraceae</taxon>
        <taxon>Lachnobacterium</taxon>
    </lineage>
</organism>
<reference evidence="7" key="1">
    <citation type="submission" date="2016-10" db="EMBL/GenBank/DDBJ databases">
        <authorList>
            <person name="Varghese N."/>
            <person name="Submissions S."/>
        </authorList>
    </citation>
    <scope>NUCLEOTIDE SEQUENCE [LARGE SCALE GENOMIC DNA]</scope>
    <source>
        <strain evidence="7">S1b</strain>
    </source>
</reference>
<dbReference type="InterPro" id="IPR050368">
    <property type="entry name" value="ClC-type_chloride_channel"/>
</dbReference>
<evidence type="ECO:0000256" key="4">
    <source>
        <dbReference type="ARBA" id="ARBA00023136"/>
    </source>
</evidence>
<dbReference type="InterPro" id="IPR001807">
    <property type="entry name" value="ClC"/>
</dbReference>
<feature type="transmembrane region" description="Helical" evidence="5">
    <location>
        <begin position="226"/>
        <end position="245"/>
    </location>
</feature>
<keyword evidence="7" id="KW-1185">Reference proteome</keyword>
<gene>
    <name evidence="6" type="ORF">SAMN02910429_00523</name>
</gene>
<evidence type="ECO:0000313" key="6">
    <source>
        <dbReference type="EMBL" id="SER59362.1"/>
    </source>
</evidence>
<feature type="transmembrane region" description="Helical" evidence="5">
    <location>
        <begin position="95"/>
        <end position="115"/>
    </location>
</feature>
<dbReference type="EMBL" id="FOGW01000006">
    <property type="protein sequence ID" value="SER59362.1"/>
    <property type="molecule type" value="Genomic_DNA"/>
</dbReference>
<sequence length="418" mass="45756">MNNFSIPPLNNHLKAFASSLKWIFLSLIVGSIAGSLGTIFYFALNFVTNFRKQNSWIIYFLPLAGICIVFLYRIFKDEKDTGTNLVLSAIHSNEHIPLRMAPLIFISTILTHLFGGSAGREGAALQMGGSLGNSLGRLFKLDDKDKKIMIMSGMSAAFCSLFGTPMAAAIFSIEVVSVGVMYYAALVPCVISSLTANAIATYFGAKSAMYKIFIPTYNLPNILSTSLITILTALVSILFCIMLHYSGHLFKKYFENPYYRIIAGGLSVQILTLLLRTHDYNGAGIDVIHNALAGNVCFYTFFLKIVFTCLTLSSGYKGGEIVPSFFIGATFGSVVGLILGINPAFASAIGMISCFCGVTNCPISSLLISFELFGYQGMPFFLITTAFSYLFSGYFGLYTSQKIIYSKYKTNYINKPTI</sequence>
<keyword evidence="4 5" id="KW-0472">Membrane</keyword>
<feature type="transmembrane region" description="Helical" evidence="5">
    <location>
        <begin position="380"/>
        <end position="399"/>
    </location>
</feature>
<dbReference type="GO" id="GO:0015108">
    <property type="term" value="F:chloride transmembrane transporter activity"/>
    <property type="evidence" value="ECO:0007669"/>
    <property type="project" value="InterPro"/>
</dbReference>
<dbReference type="Gene3D" id="1.10.3080.10">
    <property type="entry name" value="Clc chloride channel"/>
    <property type="match status" value="1"/>
</dbReference>
<keyword evidence="2 5" id="KW-0812">Transmembrane</keyword>
<dbReference type="Proteomes" id="UP000182471">
    <property type="component" value="Unassembled WGS sequence"/>
</dbReference>
<feature type="transmembrane region" description="Helical" evidence="5">
    <location>
        <begin position="148"/>
        <end position="171"/>
    </location>
</feature>
<feature type="transmembrane region" description="Helical" evidence="5">
    <location>
        <begin position="20"/>
        <end position="44"/>
    </location>
</feature>
<dbReference type="GO" id="GO:0016020">
    <property type="term" value="C:membrane"/>
    <property type="evidence" value="ECO:0007669"/>
    <property type="project" value="UniProtKB-SubCell"/>
</dbReference>
<dbReference type="OrthoDB" id="9767361at2"/>
<evidence type="ECO:0000256" key="5">
    <source>
        <dbReference type="SAM" id="Phobius"/>
    </source>
</evidence>
<proteinExistence type="predicted"/>
<evidence type="ECO:0000256" key="3">
    <source>
        <dbReference type="ARBA" id="ARBA00022989"/>
    </source>
</evidence>
<feature type="transmembrane region" description="Helical" evidence="5">
    <location>
        <begin position="257"/>
        <end position="275"/>
    </location>
</feature>
<name>A0A1H9QFY9_9FIRM</name>
<feature type="transmembrane region" description="Helical" evidence="5">
    <location>
        <begin position="56"/>
        <end position="75"/>
    </location>
</feature>
<accession>A0A1H9QFY9</accession>
<feature type="transmembrane region" description="Helical" evidence="5">
    <location>
        <begin position="296"/>
        <end position="315"/>
    </location>
</feature>
<dbReference type="RefSeq" id="WP_022749423.1">
    <property type="nucleotide sequence ID" value="NZ_FOGW01000006.1"/>
</dbReference>
<protein>
    <submittedName>
        <fullName evidence="6">H+/Cl-antiporter ClcA</fullName>
    </submittedName>
</protein>
<dbReference type="PANTHER" id="PTHR43427">
    <property type="entry name" value="CHLORIDE CHANNEL PROTEIN CLC-E"/>
    <property type="match status" value="1"/>
</dbReference>
<feature type="transmembrane region" description="Helical" evidence="5">
    <location>
        <begin position="321"/>
        <end position="341"/>
    </location>
</feature>
<evidence type="ECO:0000256" key="1">
    <source>
        <dbReference type="ARBA" id="ARBA00004141"/>
    </source>
</evidence>
<dbReference type="Pfam" id="PF00654">
    <property type="entry name" value="Voltage_CLC"/>
    <property type="match status" value="1"/>
</dbReference>
<comment type="subcellular location">
    <subcellularLocation>
        <location evidence="1">Membrane</location>
        <topology evidence="1">Multi-pass membrane protein</topology>
    </subcellularLocation>
</comment>
<dbReference type="PANTHER" id="PTHR43427:SF12">
    <property type="entry name" value="CHLORIDE TRANSPORTER"/>
    <property type="match status" value="1"/>
</dbReference>
<evidence type="ECO:0000313" key="7">
    <source>
        <dbReference type="Proteomes" id="UP000182471"/>
    </source>
</evidence>
<dbReference type="AlphaFoldDB" id="A0A1H9QFY9"/>